<dbReference type="Pfam" id="PF20598">
    <property type="entry name" value="DUF6795"/>
    <property type="match status" value="1"/>
</dbReference>
<gene>
    <name evidence="2" type="ORF">RNAN_1217</name>
</gene>
<accession>I1DW18</accession>
<dbReference type="AlphaFoldDB" id="I1DW18"/>
<dbReference type="Proteomes" id="UP000004374">
    <property type="component" value="Unassembled WGS sequence"/>
</dbReference>
<dbReference type="InterPro" id="IPR046474">
    <property type="entry name" value="DUF6795"/>
</dbReference>
<organism evidence="2 3">
    <name type="scientific">Rheinheimera nanhaiensis E407-8</name>
    <dbReference type="NCBI Taxonomy" id="562729"/>
    <lineage>
        <taxon>Bacteria</taxon>
        <taxon>Pseudomonadati</taxon>
        <taxon>Pseudomonadota</taxon>
        <taxon>Gammaproteobacteria</taxon>
        <taxon>Chromatiales</taxon>
        <taxon>Chromatiaceae</taxon>
        <taxon>Rheinheimera</taxon>
    </lineage>
</organism>
<keyword evidence="3" id="KW-1185">Reference proteome</keyword>
<evidence type="ECO:0000313" key="3">
    <source>
        <dbReference type="Proteomes" id="UP000004374"/>
    </source>
</evidence>
<comment type="caution">
    <text evidence="2">The sequence shown here is derived from an EMBL/GenBank/DDBJ whole genome shotgun (WGS) entry which is preliminary data.</text>
</comment>
<protein>
    <recommendedName>
        <fullName evidence="1">DUF6795 domain-containing protein</fullName>
    </recommendedName>
</protein>
<dbReference type="STRING" id="562729.RNAN_1217"/>
<feature type="domain" description="DUF6795" evidence="1">
    <location>
        <begin position="16"/>
        <end position="116"/>
    </location>
</feature>
<dbReference type="EMBL" id="BAFK01000005">
    <property type="protein sequence ID" value="GAB58246.1"/>
    <property type="molecule type" value="Genomic_DNA"/>
</dbReference>
<evidence type="ECO:0000313" key="2">
    <source>
        <dbReference type="EMBL" id="GAB58246.1"/>
    </source>
</evidence>
<proteinExistence type="predicted"/>
<evidence type="ECO:0000259" key="1">
    <source>
        <dbReference type="Pfam" id="PF20598"/>
    </source>
</evidence>
<name>I1DW18_9GAMM</name>
<sequence>MFSWFKKYDVHLSPAVRGTVLLDGKPLANAVVSRELHYDKEYVDRTSTDSDGNFSFPEKNIRSRKPGGLAEMRTRQVIVVQHQQKNYLLWYLTTSSIAPQQAIVQRLSSLNCDLTNDEQEHVFSNIEKPDFPHSTFSICRWAD</sequence>
<reference evidence="2 3" key="1">
    <citation type="journal article" date="2012" name="J. Bacteriol.">
        <title>Genome Sequence of the Protease-Producing Bacterium Rheinheimera nanhaiensis E407-8T, Isolated from Deep-Sea Sediment of the South China Sea.</title>
        <authorList>
            <person name="Zhang X.-Y."/>
            <person name="Zhang Y.-J."/>
            <person name="Qin Q.-L."/>
            <person name="Xie B.-B."/>
            <person name="Chen X.-L."/>
            <person name="Zhou B.-C."/>
            <person name="Zhang Y.-Z."/>
        </authorList>
    </citation>
    <scope>NUCLEOTIDE SEQUENCE [LARGE SCALE GENOMIC DNA]</scope>
    <source>
        <strain evidence="2 3">E407-8</strain>
    </source>
</reference>